<dbReference type="RefSeq" id="WP_089741004.1">
    <property type="nucleotide sequence ID" value="NZ_FOGL01000010.1"/>
</dbReference>
<evidence type="ECO:0000256" key="1">
    <source>
        <dbReference type="SAM" id="Phobius"/>
    </source>
</evidence>
<feature type="transmembrane region" description="Helical" evidence="1">
    <location>
        <begin position="298"/>
        <end position="320"/>
    </location>
</feature>
<evidence type="ECO:0000313" key="3">
    <source>
        <dbReference type="Proteomes" id="UP000199687"/>
    </source>
</evidence>
<dbReference type="AlphaFoldDB" id="A0A1H9S6E8"/>
<organism evidence="2 3">
    <name type="scientific">Gracilibacillus ureilyticus</name>
    <dbReference type="NCBI Taxonomy" id="531814"/>
    <lineage>
        <taxon>Bacteria</taxon>
        <taxon>Bacillati</taxon>
        <taxon>Bacillota</taxon>
        <taxon>Bacilli</taxon>
        <taxon>Bacillales</taxon>
        <taxon>Bacillaceae</taxon>
        <taxon>Gracilibacillus</taxon>
    </lineage>
</organism>
<evidence type="ECO:0000313" key="2">
    <source>
        <dbReference type="EMBL" id="SER79729.1"/>
    </source>
</evidence>
<gene>
    <name evidence="2" type="ORF">SAMN04487944_11082</name>
</gene>
<keyword evidence="3" id="KW-1185">Reference proteome</keyword>
<dbReference type="Proteomes" id="UP000199687">
    <property type="component" value="Unassembled WGS sequence"/>
</dbReference>
<reference evidence="2 3" key="1">
    <citation type="submission" date="2016-10" db="EMBL/GenBank/DDBJ databases">
        <authorList>
            <person name="de Groot N.N."/>
        </authorList>
    </citation>
    <scope>NUCLEOTIDE SEQUENCE [LARGE SCALE GENOMIC DNA]</scope>
    <source>
        <strain evidence="2 3">CGMCC 1.7727</strain>
    </source>
</reference>
<protein>
    <submittedName>
        <fullName evidence="2">Uncharacterized protein</fullName>
    </submittedName>
</protein>
<sequence>MNLVDTYIHEVTRRLPEKSRNEIELELESIIYDMLPDEYNEKEVESVLEKLGDPAVLASRYSDRPMHLIGPKYYDIYLTLLKIILPVSIIISLVSVAAVQFLNGEDMGMAELTLTAIFRETISNVISVSVQTFFWLTLLFAVMERMDKKNDGTPLSINFRPWTPEDLKTVTYIPREKAVRKMEVYGAIIWTAIWATIYFYADHLLGIYEKGENGWKLVTPAVNQDLLLSFWPFVILFIGSEIFLVVYKLIKREWDSKMAWFTTIYEIISSIVFIIIFTRPNFFKEDFLQLNSEMLNTSLSVVENSFIWGLCIIFILNALYTVSDSFKRAKIIHSGNK</sequence>
<dbReference type="EMBL" id="FOGL01000010">
    <property type="protein sequence ID" value="SER79729.1"/>
    <property type="molecule type" value="Genomic_DNA"/>
</dbReference>
<feature type="transmembrane region" description="Helical" evidence="1">
    <location>
        <begin position="122"/>
        <end position="142"/>
    </location>
</feature>
<dbReference type="Pfam" id="PF22564">
    <property type="entry name" value="HAAS"/>
    <property type="match status" value="1"/>
</dbReference>
<proteinExistence type="predicted"/>
<accession>A0A1H9S6E8</accession>
<dbReference type="OrthoDB" id="116789at2"/>
<feature type="transmembrane region" description="Helical" evidence="1">
    <location>
        <begin position="226"/>
        <end position="247"/>
    </location>
</feature>
<keyword evidence="1" id="KW-0472">Membrane</keyword>
<feature type="transmembrane region" description="Helical" evidence="1">
    <location>
        <begin position="184"/>
        <end position="201"/>
    </location>
</feature>
<keyword evidence="1" id="KW-0812">Transmembrane</keyword>
<feature type="transmembrane region" description="Helical" evidence="1">
    <location>
        <begin position="76"/>
        <end position="102"/>
    </location>
</feature>
<name>A0A1H9S6E8_9BACI</name>
<feature type="transmembrane region" description="Helical" evidence="1">
    <location>
        <begin position="259"/>
        <end position="278"/>
    </location>
</feature>
<keyword evidence="1" id="KW-1133">Transmembrane helix</keyword>
<dbReference type="STRING" id="531814.SAMN04487944_11082"/>